<dbReference type="PROSITE" id="PS50837">
    <property type="entry name" value="NACHT"/>
    <property type="match status" value="1"/>
</dbReference>
<dbReference type="PANTHER" id="PTHR46844:SF1">
    <property type="entry name" value="SLR5058 PROTEIN"/>
    <property type="match status" value="1"/>
</dbReference>
<accession>A0AAW0XFL9</accession>
<evidence type="ECO:0000259" key="1">
    <source>
        <dbReference type="PROSITE" id="PS50837"/>
    </source>
</evidence>
<proteinExistence type="predicted"/>
<protein>
    <recommendedName>
        <fullName evidence="1">NACHT domain-containing protein</fullName>
    </recommendedName>
</protein>
<dbReference type="InterPro" id="IPR007111">
    <property type="entry name" value="NACHT_NTPase"/>
</dbReference>
<dbReference type="Pfam" id="PF05729">
    <property type="entry name" value="NACHT"/>
    <property type="match status" value="1"/>
</dbReference>
<dbReference type="InterPro" id="IPR027417">
    <property type="entry name" value="P-loop_NTPase"/>
</dbReference>
<comment type="caution">
    <text evidence="2">The sequence shown here is derived from an EMBL/GenBank/DDBJ whole genome shotgun (WGS) entry which is preliminary data.</text>
</comment>
<evidence type="ECO:0000313" key="2">
    <source>
        <dbReference type="EMBL" id="KAK8738514.1"/>
    </source>
</evidence>
<feature type="domain" description="NACHT" evidence="1">
    <location>
        <begin position="247"/>
        <end position="342"/>
    </location>
</feature>
<sequence>MGIMDLQQCINRAIKTTGRDTLALVYSELFPKTHPGKTPYEVLITNTQAKERLSRNPLLEKTIKENNVDKFDVTTLYLLLRFSCGLSSKKDAWKNPSRLEGNIDKLRRLRNADGHWTENGSEDDPEDTWDALVEAIIKIVMLGGFRAYLSKIMMEIADLRRTVPNRELVHIIPKKKDVLKSVQKELLETYKRKQKTTLMPLVWGGRNFSFHHHVDETYTRTRLTQLSCGMVIEMDGDTMLEKIGSSRMIILQGETGIGKTSLLRHYAASWAANTHTNIPGLTRVEYLVFLDCTAVAKRTFTLSDIIQEILPNTYNISKPSIILKKLSEAQDKVMFLIDAFDERLEAFMNAFKDLQKKCSKALFVVTTRPHCTVSVTKLCEEKPVVVTAHGFSRSSAFDFATKLFKAQGKDDVKEFFNAVSPYEELIAIPQLLCWSSLFWMKEGNDFFLTRGKVFASITDFLLRKLCHINGKRIIAGALPKEGQRWLSVVARVAFTQAKNNHTSLSESSSDIQKLIESAKQLKFRPFEALSSLMQCDSYMTEKGEYNVFQFVHNSHANFLAAYNISETLRNSRTGTLTSLFQDFQEDRKKSIILFLASLLFNRDENVHTLMIKDIAKLSQAYVNFYDINFLLELIEESSYNTALIKALAKEMFGDPSVTSTGLPTASSTTAKYLFNGQLWLRPKELRHTKALRLFLSQAKPQRLLLRLCEGPHADKEIPVRGHQVLEGDAVAAMNLVNKAYGDAALPDLRVTDVTISSSLSWPKNLWWLSLDRCHIKYTFHLPSRLKKLTMTECTGLEYIIFPSSLKSVKLQSMILEKQTLPSTIETIVLGECKFKNLAFLPLNVKKLKVNDCVVQENLNFSILPKEAPKINISRYFKIGSSTEIILAVAQVVSSLRHLQSLSITDDDLSPEAFINFFFDYHEKRPRARLGVESLCKLTKDSSMAKLIASAIMASSVPVTVKFGDNIISNLCSTYG</sequence>
<dbReference type="SUPFAM" id="SSF52047">
    <property type="entry name" value="RNI-like"/>
    <property type="match status" value="1"/>
</dbReference>
<dbReference type="EMBL" id="JARKIK010000039">
    <property type="protein sequence ID" value="KAK8738514.1"/>
    <property type="molecule type" value="Genomic_DNA"/>
</dbReference>
<organism evidence="2 3">
    <name type="scientific">Cherax quadricarinatus</name>
    <name type="common">Australian red claw crayfish</name>
    <dbReference type="NCBI Taxonomy" id="27406"/>
    <lineage>
        <taxon>Eukaryota</taxon>
        <taxon>Metazoa</taxon>
        <taxon>Ecdysozoa</taxon>
        <taxon>Arthropoda</taxon>
        <taxon>Crustacea</taxon>
        <taxon>Multicrustacea</taxon>
        <taxon>Malacostraca</taxon>
        <taxon>Eumalacostraca</taxon>
        <taxon>Eucarida</taxon>
        <taxon>Decapoda</taxon>
        <taxon>Pleocyemata</taxon>
        <taxon>Astacidea</taxon>
        <taxon>Parastacoidea</taxon>
        <taxon>Parastacidae</taxon>
        <taxon>Cherax</taxon>
    </lineage>
</organism>
<dbReference type="SUPFAM" id="SSF52540">
    <property type="entry name" value="P-loop containing nucleoside triphosphate hydrolases"/>
    <property type="match status" value="1"/>
</dbReference>
<dbReference type="Gene3D" id="3.40.50.300">
    <property type="entry name" value="P-loop containing nucleotide triphosphate hydrolases"/>
    <property type="match status" value="1"/>
</dbReference>
<dbReference type="Proteomes" id="UP001445076">
    <property type="component" value="Unassembled WGS sequence"/>
</dbReference>
<name>A0AAW0XFL9_CHEQU</name>
<dbReference type="AlphaFoldDB" id="A0AAW0XFL9"/>
<dbReference type="PANTHER" id="PTHR46844">
    <property type="entry name" value="SLR5058 PROTEIN"/>
    <property type="match status" value="1"/>
</dbReference>
<reference evidence="2 3" key="1">
    <citation type="journal article" date="2024" name="BMC Genomics">
        <title>Genome assembly of redclaw crayfish (Cherax quadricarinatus) provides insights into its immune adaptation and hypoxia tolerance.</title>
        <authorList>
            <person name="Liu Z."/>
            <person name="Zheng J."/>
            <person name="Li H."/>
            <person name="Fang K."/>
            <person name="Wang S."/>
            <person name="He J."/>
            <person name="Zhou D."/>
            <person name="Weng S."/>
            <person name="Chi M."/>
            <person name="Gu Z."/>
            <person name="He J."/>
            <person name="Li F."/>
            <person name="Wang M."/>
        </authorList>
    </citation>
    <scope>NUCLEOTIDE SEQUENCE [LARGE SCALE GENOMIC DNA]</scope>
    <source>
        <strain evidence="2">ZL_2023a</strain>
    </source>
</reference>
<gene>
    <name evidence="2" type="ORF">OTU49_003915</name>
</gene>
<evidence type="ECO:0000313" key="3">
    <source>
        <dbReference type="Proteomes" id="UP001445076"/>
    </source>
</evidence>
<keyword evidence="3" id="KW-1185">Reference proteome</keyword>